<comment type="caution">
    <text evidence="1">The sequence shown here is derived from an EMBL/GenBank/DDBJ whole genome shotgun (WGS) entry which is preliminary data.</text>
</comment>
<dbReference type="Proteomes" id="UP000736335">
    <property type="component" value="Unassembled WGS sequence"/>
</dbReference>
<organism evidence="1 2">
    <name type="scientific">Thelephora terrestris</name>
    <dbReference type="NCBI Taxonomy" id="56493"/>
    <lineage>
        <taxon>Eukaryota</taxon>
        <taxon>Fungi</taxon>
        <taxon>Dikarya</taxon>
        <taxon>Basidiomycota</taxon>
        <taxon>Agaricomycotina</taxon>
        <taxon>Agaricomycetes</taxon>
        <taxon>Thelephorales</taxon>
        <taxon>Thelephoraceae</taxon>
        <taxon>Thelephora</taxon>
    </lineage>
</organism>
<reference evidence="1" key="2">
    <citation type="submission" date="2020-11" db="EMBL/GenBank/DDBJ databases">
        <authorList>
            <consortium name="DOE Joint Genome Institute"/>
            <person name="Kuo A."/>
            <person name="Miyauchi S."/>
            <person name="Kiss E."/>
            <person name="Drula E."/>
            <person name="Kohler A."/>
            <person name="Sanchez-Garcia M."/>
            <person name="Andreopoulos B."/>
            <person name="Barry K.W."/>
            <person name="Bonito G."/>
            <person name="Buee M."/>
            <person name="Carver A."/>
            <person name="Chen C."/>
            <person name="Cichocki N."/>
            <person name="Clum A."/>
            <person name="Culley D."/>
            <person name="Crous P.W."/>
            <person name="Fauchery L."/>
            <person name="Girlanda M."/>
            <person name="Hayes R."/>
            <person name="Keri Z."/>
            <person name="Labutti K."/>
            <person name="Lipzen A."/>
            <person name="Lombard V."/>
            <person name="Magnuson J."/>
            <person name="Maillard F."/>
            <person name="Morin E."/>
            <person name="Murat C."/>
            <person name="Nolan M."/>
            <person name="Ohm R."/>
            <person name="Pangilinan J."/>
            <person name="Pereira M."/>
            <person name="Perotto S."/>
            <person name="Peter M."/>
            <person name="Riley R."/>
            <person name="Sitrit Y."/>
            <person name="Stielow B."/>
            <person name="Szollosi G."/>
            <person name="Zifcakova L."/>
            <person name="Stursova M."/>
            <person name="Spatafora J.W."/>
            <person name="Tedersoo L."/>
            <person name="Vaario L.-M."/>
            <person name="Yamada A."/>
            <person name="Yan M."/>
            <person name="Wang P."/>
            <person name="Xu J."/>
            <person name="Bruns T."/>
            <person name="Baldrian P."/>
            <person name="Vilgalys R."/>
            <person name="Henrissat B."/>
            <person name="Grigoriev I.V."/>
            <person name="Hibbett D."/>
            <person name="Nagy L.G."/>
            <person name="Martin F.M."/>
        </authorList>
    </citation>
    <scope>NUCLEOTIDE SEQUENCE</scope>
    <source>
        <strain evidence="1">UH-Tt-Lm1</strain>
    </source>
</reference>
<gene>
    <name evidence="1" type="ORF">BJ322DRAFT_272750</name>
</gene>
<keyword evidence="2" id="KW-1185">Reference proteome</keyword>
<name>A0A9P6L3A1_9AGAM</name>
<evidence type="ECO:0000313" key="1">
    <source>
        <dbReference type="EMBL" id="KAF9781373.1"/>
    </source>
</evidence>
<proteinExistence type="predicted"/>
<protein>
    <submittedName>
        <fullName evidence="1">Uncharacterized protein</fullName>
    </submittedName>
</protein>
<dbReference type="OrthoDB" id="3222453at2759"/>
<dbReference type="AlphaFoldDB" id="A0A9P6L3A1"/>
<accession>A0A9P6L3A1</accession>
<reference evidence="1" key="1">
    <citation type="journal article" date="2020" name="Nat. Commun.">
        <title>Large-scale genome sequencing of mycorrhizal fungi provides insights into the early evolution of symbiotic traits.</title>
        <authorList>
            <person name="Miyauchi S."/>
            <person name="Kiss E."/>
            <person name="Kuo A."/>
            <person name="Drula E."/>
            <person name="Kohler A."/>
            <person name="Sanchez-Garcia M."/>
            <person name="Morin E."/>
            <person name="Andreopoulos B."/>
            <person name="Barry K.W."/>
            <person name="Bonito G."/>
            <person name="Buee M."/>
            <person name="Carver A."/>
            <person name="Chen C."/>
            <person name="Cichocki N."/>
            <person name="Clum A."/>
            <person name="Culley D."/>
            <person name="Crous P.W."/>
            <person name="Fauchery L."/>
            <person name="Girlanda M."/>
            <person name="Hayes R.D."/>
            <person name="Keri Z."/>
            <person name="LaButti K."/>
            <person name="Lipzen A."/>
            <person name="Lombard V."/>
            <person name="Magnuson J."/>
            <person name="Maillard F."/>
            <person name="Murat C."/>
            <person name="Nolan M."/>
            <person name="Ohm R.A."/>
            <person name="Pangilinan J."/>
            <person name="Pereira M.F."/>
            <person name="Perotto S."/>
            <person name="Peter M."/>
            <person name="Pfister S."/>
            <person name="Riley R."/>
            <person name="Sitrit Y."/>
            <person name="Stielow J.B."/>
            <person name="Szollosi G."/>
            <person name="Zifcakova L."/>
            <person name="Stursova M."/>
            <person name="Spatafora J.W."/>
            <person name="Tedersoo L."/>
            <person name="Vaario L.M."/>
            <person name="Yamada A."/>
            <person name="Yan M."/>
            <person name="Wang P."/>
            <person name="Xu J."/>
            <person name="Bruns T."/>
            <person name="Baldrian P."/>
            <person name="Vilgalys R."/>
            <person name="Dunand C."/>
            <person name="Henrissat B."/>
            <person name="Grigoriev I.V."/>
            <person name="Hibbett D."/>
            <person name="Nagy L.G."/>
            <person name="Martin F.M."/>
        </authorList>
    </citation>
    <scope>NUCLEOTIDE SEQUENCE</scope>
    <source>
        <strain evidence="1">UH-Tt-Lm1</strain>
    </source>
</reference>
<dbReference type="EMBL" id="WIUZ02000014">
    <property type="protein sequence ID" value="KAF9781373.1"/>
    <property type="molecule type" value="Genomic_DNA"/>
</dbReference>
<sequence length="241" mass="26318">MTSKQAGWKIYKQQMGLLDHGDALWEPAPIHSYRRVKAGDVGYIRRGHFHLLFSAGCALGSRQLGVDVPPTFEPLDVGPIIYGQPRLPGCLCTSTVKETGGDLGASVSATPLLEPGISFSFELSEKKGAALVTKYRTYREDIELESGFEEYTKRHYDSWVAFARTTRHGNDIKPVLVTGVEMTRDFAMIAYSNNGTQLSSQFTASVPHVASASVSAMGQMANSRVGSHQLRAPAMQYSVIS</sequence>
<evidence type="ECO:0000313" key="2">
    <source>
        <dbReference type="Proteomes" id="UP000736335"/>
    </source>
</evidence>